<dbReference type="GeneID" id="96293991"/>
<organism evidence="4 5">
    <name type="scientific">Streptomyces xanthochromogenes</name>
    <dbReference type="NCBI Taxonomy" id="67384"/>
    <lineage>
        <taxon>Bacteria</taxon>
        <taxon>Bacillati</taxon>
        <taxon>Actinomycetota</taxon>
        <taxon>Actinomycetes</taxon>
        <taxon>Kitasatosporales</taxon>
        <taxon>Streptomycetaceae</taxon>
        <taxon>Streptomyces</taxon>
    </lineage>
</organism>
<feature type="region of interest" description="Disordered" evidence="3">
    <location>
        <begin position="315"/>
        <end position="339"/>
    </location>
</feature>
<dbReference type="Gene3D" id="1.10.1530.10">
    <property type="match status" value="1"/>
</dbReference>
<dbReference type="SUPFAM" id="SSF89733">
    <property type="entry name" value="L-sulfolactate dehydrogenase-like"/>
    <property type="match status" value="1"/>
</dbReference>
<reference evidence="5" key="1">
    <citation type="journal article" date="2019" name="Int. J. Syst. Evol. Microbiol.">
        <title>The Global Catalogue of Microorganisms (GCM) 10K type strain sequencing project: providing services to taxonomists for standard genome sequencing and annotation.</title>
        <authorList>
            <consortium name="The Broad Institute Genomics Platform"/>
            <consortium name="The Broad Institute Genome Sequencing Center for Infectious Disease"/>
            <person name="Wu L."/>
            <person name="Ma J."/>
        </authorList>
    </citation>
    <scope>NUCLEOTIDE SEQUENCE [LARGE SCALE GENOMIC DNA]</scope>
    <source>
        <strain evidence="5">JCM 4594</strain>
    </source>
</reference>
<dbReference type="PANTHER" id="PTHR11091">
    <property type="entry name" value="OXIDOREDUCTASE-RELATED"/>
    <property type="match status" value="1"/>
</dbReference>
<evidence type="ECO:0000256" key="1">
    <source>
        <dbReference type="ARBA" id="ARBA00006056"/>
    </source>
</evidence>
<feature type="region of interest" description="Disordered" evidence="3">
    <location>
        <begin position="1"/>
        <end position="21"/>
    </location>
</feature>
<dbReference type="EMBL" id="BMUU01000013">
    <property type="protein sequence ID" value="GGY58066.1"/>
    <property type="molecule type" value="Genomic_DNA"/>
</dbReference>
<dbReference type="InterPro" id="IPR003767">
    <property type="entry name" value="Malate/L-lactate_DH-like"/>
</dbReference>
<evidence type="ECO:0000256" key="2">
    <source>
        <dbReference type="ARBA" id="ARBA00023002"/>
    </source>
</evidence>
<feature type="compositionally biased region" description="Basic and acidic residues" evidence="3">
    <location>
        <begin position="328"/>
        <end position="338"/>
    </location>
</feature>
<dbReference type="InterPro" id="IPR043143">
    <property type="entry name" value="Mal/L-sulf/L-lact_DH-like_NADP"/>
</dbReference>
<dbReference type="Gene3D" id="3.30.1370.60">
    <property type="entry name" value="Hypothetical oxidoreductase yiak, domain 2"/>
    <property type="match status" value="1"/>
</dbReference>
<dbReference type="PANTHER" id="PTHR11091:SF0">
    <property type="entry name" value="MALATE DEHYDROGENASE"/>
    <property type="match status" value="1"/>
</dbReference>
<comment type="similarity">
    <text evidence="1">Belongs to the LDH2/MDH2 oxidoreductase family.</text>
</comment>
<keyword evidence="5" id="KW-1185">Reference proteome</keyword>
<dbReference type="InterPro" id="IPR036111">
    <property type="entry name" value="Mal/L-sulfo/L-lacto_DH-like_sf"/>
</dbReference>
<dbReference type="Proteomes" id="UP000600946">
    <property type="component" value="Unassembled WGS sequence"/>
</dbReference>
<accession>A0ABQ3AN06</accession>
<dbReference type="Pfam" id="PF02615">
    <property type="entry name" value="Ldh_2"/>
    <property type="match status" value="1"/>
</dbReference>
<name>A0ABQ3AN06_9ACTN</name>
<evidence type="ECO:0000256" key="3">
    <source>
        <dbReference type="SAM" id="MobiDB-lite"/>
    </source>
</evidence>
<dbReference type="InterPro" id="IPR043144">
    <property type="entry name" value="Mal/L-sulf/L-lact_DH-like_ah"/>
</dbReference>
<dbReference type="RefSeq" id="WP_229892956.1">
    <property type="nucleotide sequence ID" value="NZ_BMUU01000013.1"/>
</dbReference>
<evidence type="ECO:0000313" key="4">
    <source>
        <dbReference type="EMBL" id="GGY58066.1"/>
    </source>
</evidence>
<comment type="caution">
    <text evidence="4">The sequence shown here is derived from an EMBL/GenBank/DDBJ whole genome shotgun (WGS) entry which is preliminary data.</text>
</comment>
<evidence type="ECO:0000313" key="5">
    <source>
        <dbReference type="Proteomes" id="UP000600946"/>
    </source>
</evidence>
<protein>
    <submittedName>
        <fullName evidence="4">Lactate dehydrogenase</fullName>
    </submittedName>
</protein>
<gene>
    <name evidence="4" type="ORF">GCM10010326_60870</name>
</gene>
<sequence length="367" mass="37361">MITEELTGTPRAESAPPTTGRTIPARQARTLAREALVAQGLPAAEAEQVADALVTTSLRGIDTHGLRLLPQYAAELATGVAKAGARPTVVQDKGAGLLLDADGSLGVLAGLAAARLAAERAARFGVAAVGVRNSNHFGAASVYTRTLARTGLVGIAVTSAASRVAPYGGVEPLFGTNPISVAAGSGDEEFALDMATSQVCFGEVKQRRTEGRDLDGGWATDRRGRPTAQPDEAYALSPLGGYKGQGLAMAVTLLGAVLTGTAPDWRLSQVGEGTPGESRGIGHLVLALDPAAFTGTDGFAAGLTDLLTTVRASTPATDRPVLAPGDPQRAHERDREARGIPLDAGTAAALDELAARLGLPGTEEVPA</sequence>
<keyword evidence="2" id="KW-0560">Oxidoreductase</keyword>
<proteinExistence type="inferred from homology"/>